<evidence type="ECO:0000259" key="5">
    <source>
        <dbReference type="PROSITE" id="PS50931"/>
    </source>
</evidence>
<dbReference type="InterPro" id="IPR036388">
    <property type="entry name" value="WH-like_DNA-bd_sf"/>
</dbReference>
<proteinExistence type="inferred from homology"/>
<evidence type="ECO:0000256" key="1">
    <source>
        <dbReference type="ARBA" id="ARBA00009437"/>
    </source>
</evidence>
<dbReference type="CDD" id="cd05466">
    <property type="entry name" value="PBP2_LTTR_substrate"/>
    <property type="match status" value="1"/>
</dbReference>
<comment type="caution">
    <text evidence="6">The sequence shown here is derived from an EMBL/GenBank/DDBJ whole genome shotgun (WGS) entry which is preliminary data.</text>
</comment>
<dbReference type="PANTHER" id="PTHR30126">
    <property type="entry name" value="HTH-TYPE TRANSCRIPTIONAL REGULATOR"/>
    <property type="match status" value="1"/>
</dbReference>
<dbReference type="Gene3D" id="1.10.10.10">
    <property type="entry name" value="Winged helix-like DNA-binding domain superfamily/Winged helix DNA-binding domain"/>
    <property type="match status" value="1"/>
</dbReference>
<dbReference type="Proteomes" id="UP000216020">
    <property type="component" value="Unassembled WGS sequence"/>
</dbReference>
<comment type="similarity">
    <text evidence="1">Belongs to the LysR transcriptional regulatory family.</text>
</comment>
<dbReference type="GO" id="GO:0003700">
    <property type="term" value="F:DNA-binding transcription factor activity"/>
    <property type="evidence" value="ECO:0007669"/>
    <property type="project" value="InterPro"/>
</dbReference>
<sequence length="340" mass="37224">MGPRRLHALRAGGVNSWERTGDMRDLRTFETFYWVAKLGGFRAAAAKLHTTQPAVSARIAQLEQELGVELFDANRRRATLTARGALLVEYAERLLKVRDELLAAVAQPAALRGKFTIGTSETLVRTWLSSLIEDISARYPNLIIDIAVDNSPELRQRILAQDIDLALMTETIPNDGVHGVKLCSYEVCFVVARGLPLGAHDPADDCATRPDDELFSRYPIITWPAYTLLSTNVLARIREALGLADMRIWGVSSVQTIIDMVHAGRGIGALSSVLVQDAIDAGALRVLDTSVVLPALDYYAVYLEGTSNNALKRSISALAQEAAARHHGQAIQVFDPIDKK</sequence>
<dbReference type="AlphaFoldDB" id="A0A261S0E0"/>
<organism evidence="6 7">
    <name type="scientific">Bordetella genomosp. 10</name>
    <dbReference type="NCBI Taxonomy" id="1416804"/>
    <lineage>
        <taxon>Bacteria</taxon>
        <taxon>Pseudomonadati</taxon>
        <taxon>Pseudomonadota</taxon>
        <taxon>Betaproteobacteria</taxon>
        <taxon>Burkholderiales</taxon>
        <taxon>Alcaligenaceae</taxon>
        <taxon>Bordetella</taxon>
    </lineage>
</organism>
<dbReference type="Pfam" id="PF03466">
    <property type="entry name" value="LysR_substrate"/>
    <property type="match status" value="1"/>
</dbReference>
<dbReference type="PROSITE" id="PS50931">
    <property type="entry name" value="HTH_LYSR"/>
    <property type="match status" value="1"/>
</dbReference>
<dbReference type="SUPFAM" id="SSF53850">
    <property type="entry name" value="Periplasmic binding protein-like II"/>
    <property type="match status" value="1"/>
</dbReference>
<feature type="domain" description="HTH lysR-type" evidence="5">
    <location>
        <begin position="24"/>
        <end position="81"/>
    </location>
</feature>
<protein>
    <recommendedName>
        <fullName evidence="5">HTH lysR-type domain-containing protein</fullName>
    </recommendedName>
</protein>
<keyword evidence="4" id="KW-0804">Transcription</keyword>
<evidence type="ECO:0000313" key="6">
    <source>
        <dbReference type="EMBL" id="OZI30635.1"/>
    </source>
</evidence>
<evidence type="ECO:0000313" key="7">
    <source>
        <dbReference type="Proteomes" id="UP000216020"/>
    </source>
</evidence>
<evidence type="ECO:0000256" key="2">
    <source>
        <dbReference type="ARBA" id="ARBA00023015"/>
    </source>
</evidence>
<dbReference type="InterPro" id="IPR036390">
    <property type="entry name" value="WH_DNA-bd_sf"/>
</dbReference>
<evidence type="ECO:0000256" key="3">
    <source>
        <dbReference type="ARBA" id="ARBA00023125"/>
    </source>
</evidence>
<dbReference type="InterPro" id="IPR000847">
    <property type="entry name" value="LysR_HTH_N"/>
</dbReference>
<accession>A0A261S0E0</accession>
<dbReference type="InterPro" id="IPR005119">
    <property type="entry name" value="LysR_subst-bd"/>
</dbReference>
<dbReference type="OrthoDB" id="464481at2"/>
<dbReference type="GO" id="GO:0000976">
    <property type="term" value="F:transcription cis-regulatory region binding"/>
    <property type="evidence" value="ECO:0007669"/>
    <property type="project" value="TreeGrafter"/>
</dbReference>
<keyword evidence="2" id="KW-0805">Transcription regulation</keyword>
<evidence type="ECO:0000256" key="4">
    <source>
        <dbReference type="ARBA" id="ARBA00023163"/>
    </source>
</evidence>
<dbReference type="SUPFAM" id="SSF46785">
    <property type="entry name" value="Winged helix' DNA-binding domain"/>
    <property type="match status" value="1"/>
</dbReference>
<keyword evidence="7" id="KW-1185">Reference proteome</keyword>
<keyword evidence="3" id="KW-0238">DNA-binding</keyword>
<dbReference type="FunFam" id="1.10.10.10:FF:000001">
    <property type="entry name" value="LysR family transcriptional regulator"/>
    <property type="match status" value="1"/>
</dbReference>
<dbReference type="PRINTS" id="PR00039">
    <property type="entry name" value="HTHLYSR"/>
</dbReference>
<dbReference type="Pfam" id="PF00126">
    <property type="entry name" value="HTH_1"/>
    <property type="match status" value="1"/>
</dbReference>
<name>A0A261S0E0_9BORD</name>
<dbReference type="EMBL" id="NEVM01000005">
    <property type="protein sequence ID" value="OZI30635.1"/>
    <property type="molecule type" value="Genomic_DNA"/>
</dbReference>
<dbReference type="Gene3D" id="3.40.190.10">
    <property type="entry name" value="Periplasmic binding protein-like II"/>
    <property type="match status" value="2"/>
</dbReference>
<reference evidence="7" key="1">
    <citation type="submission" date="2017-05" db="EMBL/GenBank/DDBJ databases">
        <title>Complete and WGS of Bordetella genogroups.</title>
        <authorList>
            <person name="Spilker T."/>
            <person name="Lipuma J."/>
        </authorList>
    </citation>
    <scope>NUCLEOTIDE SEQUENCE [LARGE SCALE GENOMIC DNA]</scope>
    <source>
        <strain evidence="7">AU16122</strain>
    </source>
</reference>
<dbReference type="PANTHER" id="PTHR30126:SF77">
    <property type="entry name" value="TRANSCRIPTIONAL REGULATORY PROTEIN"/>
    <property type="match status" value="1"/>
</dbReference>
<gene>
    <name evidence="6" type="ORF">CAL29_21795</name>
</gene>